<dbReference type="AlphaFoldDB" id="A0A2R4P3C1"/>
<organism evidence="1 2">
    <name type="scientific">Campylobacter concisus</name>
    <dbReference type="NCBI Taxonomy" id="199"/>
    <lineage>
        <taxon>Bacteria</taxon>
        <taxon>Pseudomonadati</taxon>
        <taxon>Campylobacterota</taxon>
        <taxon>Epsilonproteobacteria</taxon>
        <taxon>Campylobacterales</taxon>
        <taxon>Campylobacteraceae</taxon>
        <taxon>Campylobacter</taxon>
    </lineage>
</organism>
<keyword evidence="1" id="KW-0614">Plasmid</keyword>
<geneLocation type="plasmid" evidence="2">
    <name>picon</name>
</geneLocation>
<evidence type="ECO:0000313" key="2">
    <source>
        <dbReference type="Proteomes" id="UP000241854"/>
    </source>
</evidence>
<dbReference type="EMBL" id="CP021643">
    <property type="protein sequence ID" value="AVX45021.1"/>
    <property type="molecule type" value="Genomic_DNA"/>
</dbReference>
<sequence>MIDNDEVLHYDFADFNKIIENGKEYYTCSLLNDNILFEDEGSGYLVWQRQRNEDDFYGYMAYRLKNGKYWLLLYGEH</sequence>
<accession>A0A2R4P3C1</accession>
<reference evidence="1 2" key="1">
    <citation type="journal article" date="2018" name="Emerg. Microbes Infect.">
        <title>Genomic analysis of oral Campylobacter concisus strains identified a potential bacterial molecular marker associated with active Crohn's disease.</title>
        <authorList>
            <person name="Liu F."/>
            <person name="Ma R."/>
            <person name="Tay C.Y.A."/>
            <person name="Octavia S."/>
            <person name="Lan R."/>
            <person name="Chung H.K.L."/>
            <person name="Riordan S.M."/>
            <person name="Grimm M.C."/>
            <person name="Leong R.W."/>
            <person name="Tanaka M.M."/>
            <person name="Connor S."/>
            <person name="Zhang L."/>
        </authorList>
    </citation>
    <scope>NUCLEOTIDE SEQUENCE [LARGE SCALE GENOMIC DNA]</scope>
    <source>
        <strain evidence="1 2">P2CDO4</strain>
        <plasmid evidence="1">pICON</plasmid>
    </source>
</reference>
<proteinExistence type="predicted"/>
<evidence type="ECO:0000313" key="1">
    <source>
        <dbReference type="EMBL" id="AVX45021.1"/>
    </source>
</evidence>
<name>A0A2R4P3C1_9BACT</name>
<gene>
    <name evidence="1" type="ORF">CCS77_2015</name>
</gene>
<dbReference type="Proteomes" id="UP000241854">
    <property type="component" value="Plasmid pICON"/>
</dbReference>
<protein>
    <submittedName>
        <fullName evidence="1">Uncharacterized protein</fullName>
    </submittedName>
</protein>